<name>X1P6D9_9ZZZZ</name>
<dbReference type="Pfam" id="PF00009">
    <property type="entry name" value="GTP_EFTU"/>
    <property type="match status" value="1"/>
</dbReference>
<reference evidence="4" key="1">
    <citation type="journal article" date="2014" name="Front. Microbiol.">
        <title>High frequency of phylogenetically diverse reductive dehalogenase-homologous genes in deep subseafloor sedimentary metagenomes.</title>
        <authorList>
            <person name="Kawai M."/>
            <person name="Futagami T."/>
            <person name="Toyoda A."/>
            <person name="Takaki Y."/>
            <person name="Nishi S."/>
            <person name="Hori S."/>
            <person name="Arai W."/>
            <person name="Tsubouchi T."/>
            <person name="Morono Y."/>
            <person name="Uchiyama I."/>
            <person name="Ito T."/>
            <person name="Fujiyama A."/>
            <person name="Inagaki F."/>
            <person name="Takami H."/>
        </authorList>
    </citation>
    <scope>NUCLEOTIDE SEQUENCE</scope>
    <source>
        <strain evidence="4">Expedition CK06-06</strain>
    </source>
</reference>
<dbReference type="Gene3D" id="3.40.50.300">
    <property type="entry name" value="P-loop containing nucleotide triphosphate hydrolases"/>
    <property type="match status" value="1"/>
</dbReference>
<dbReference type="InterPro" id="IPR006297">
    <property type="entry name" value="EF-4"/>
</dbReference>
<dbReference type="InterPro" id="IPR000795">
    <property type="entry name" value="T_Tr_GTP-bd_dom"/>
</dbReference>
<dbReference type="GO" id="GO:0003924">
    <property type="term" value="F:GTPase activity"/>
    <property type="evidence" value="ECO:0007669"/>
    <property type="project" value="InterPro"/>
</dbReference>
<feature type="domain" description="Tr-type G" evidence="3">
    <location>
        <begin position="1"/>
        <end position="135"/>
    </location>
</feature>
<keyword evidence="1" id="KW-0547">Nucleotide-binding</keyword>
<comment type="caution">
    <text evidence="4">The sequence shown here is derived from an EMBL/GenBank/DDBJ whole genome shotgun (WGS) entry which is preliminary data.</text>
</comment>
<sequence>RGITIKMHPVTLHFQAGDGNEYKFNIIDTPGHVDFTYEVSRSLAACEGAVLLVDASQGVEAQTVANAVLAVENDLVLVSAINKIDLAAADVAVTRDELEEVVGINAGDAVLVSAKEGTNIGELLEAVVARVPPPAGDKATPLRALIFDAQYDPHRGVLAYVRVVDGALKRGTRIRLMASDAVYELNEVGIFKPSMTPVADVVVVERGVPLRERLQFIEEVDNYLDQRQTV</sequence>
<dbReference type="InterPro" id="IPR005225">
    <property type="entry name" value="Small_GTP-bd"/>
</dbReference>
<dbReference type="EMBL" id="BARV01036240">
    <property type="protein sequence ID" value="GAI51892.1"/>
    <property type="molecule type" value="Genomic_DNA"/>
</dbReference>
<evidence type="ECO:0000313" key="4">
    <source>
        <dbReference type="EMBL" id="GAI51892.1"/>
    </source>
</evidence>
<evidence type="ECO:0000256" key="2">
    <source>
        <dbReference type="ARBA" id="ARBA00023134"/>
    </source>
</evidence>
<evidence type="ECO:0000259" key="3">
    <source>
        <dbReference type="PROSITE" id="PS51722"/>
    </source>
</evidence>
<dbReference type="GO" id="GO:0005525">
    <property type="term" value="F:GTP binding"/>
    <property type="evidence" value="ECO:0007669"/>
    <property type="project" value="UniProtKB-KW"/>
</dbReference>
<dbReference type="GO" id="GO:0043022">
    <property type="term" value="F:ribosome binding"/>
    <property type="evidence" value="ECO:0007669"/>
    <property type="project" value="TreeGrafter"/>
</dbReference>
<dbReference type="InterPro" id="IPR027417">
    <property type="entry name" value="P-loop_NTPase"/>
</dbReference>
<gene>
    <name evidence="4" type="ORF">S06H3_56350</name>
</gene>
<organism evidence="4">
    <name type="scientific">marine sediment metagenome</name>
    <dbReference type="NCBI Taxonomy" id="412755"/>
    <lineage>
        <taxon>unclassified sequences</taxon>
        <taxon>metagenomes</taxon>
        <taxon>ecological metagenomes</taxon>
    </lineage>
</organism>
<dbReference type="Pfam" id="PF22042">
    <property type="entry name" value="EF-G_D2"/>
    <property type="match status" value="1"/>
</dbReference>
<dbReference type="PRINTS" id="PR00315">
    <property type="entry name" value="ELONGATNFCT"/>
</dbReference>
<accession>X1P6D9</accession>
<proteinExistence type="predicted"/>
<dbReference type="PANTHER" id="PTHR43512">
    <property type="entry name" value="TRANSLATION FACTOR GUF1-RELATED"/>
    <property type="match status" value="1"/>
</dbReference>
<feature type="non-terminal residue" evidence="4">
    <location>
        <position position="230"/>
    </location>
</feature>
<dbReference type="NCBIfam" id="TIGR00231">
    <property type="entry name" value="small_GTP"/>
    <property type="match status" value="1"/>
</dbReference>
<dbReference type="Gene3D" id="2.40.30.10">
    <property type="entry name" value="Translation factors"/>
    <property type="match status" value="1"/>
</dbReference>
<dbReference type="SUPFAM" id="SSF52540">
    <property type="entry name" value="P-loop containing nucleoside triphosphate hydrolases"/>
    <property type="match status" value="1"/>
</dbReference>
<feature type="non-terminal residue" evidence="4">
    <location>
        <position position="1"/>
    </location>
</feature>
<evidence type="ECO:0000256" key="1">
    <source>
        <dbReference type="ARBA" id="ARBA00022741"/>
    </source>
</evidence>
<dbReference type="PANTHER" id="PTHR43512:SF4">
    <property type="entry name" value="TRANSLATION FACTOR GUF1 HOMOLOG, CHLOROPLASTIC"/>
    <property type="match status" value="1"/>
</dbReference>
<dbReference type="PROSITE" id="PS51722">
    <property type="entry name" value="G_TR_2"/>
    <property type="match status" value="1"/>
</dbReference>
<dbReference type="InterPro" id="IPR053905">
    <property type="entry name" value="EF-G-like_DII"/>
</dbReference>
<keyword evidence="2" id="KW-0342">GTP-binding</keyword>
<dbReference type="AlphaFoldDB" id="X1P6D9"/>
<dbReference type="GO" id="GO:0045727">
    <property type="term" value="P:positive regulation of translation"/>
    <property type="evidence" value="ECO:0007669"/>
    <property type="project" value="TreeGrafter"/>
</dbReference>
<protein>
    <recommendedName>
        <fullName evidence="3">Tr-type G domain-containing protein</fullName>
    </recommendedName>
</protein>